<evidence type="ECO:0000313" key="8">
    <source>
        <dbReference type="EMBL" id="BDV33984.1"/>
    </source>
</evidence>
<dbReference type="InterPro" id="IPR051401">
    <property type="entry name" value="GtrA_CellWall_Glycosyl"/>
</dbReference>
<dbReference type="RefSeq" id="WP_281931570.1">
    <property type="nucleotide sequence ID" value="NZ_AP027142.1"/>
</dbReference>
<feature type="transmembrane region" description="Helical" evidence="6">
    <location>
        <begin position="7"/>
        <end position="27"/>
    </location>
</feature>
<keyword evidence="4 6" id="KW-1133">Transmembrane helix</keyword>
<evidence type="ECO:0000256" key="1">
    <source>
        <dbReference type="ARBA" id="ARBA00004141"/>
    </source>
</evidence>
<evidence type="ECO:0000256" key="5">
    <source>
        <dbReference type="ARBA" id="ARBA00023136"/>
    </source>
</evidence>
<dbReference type="PANTHER" id="PTHR38459">
    <property type="entry name" value="PROPHAGE BACTOPRENOL-LINKED GLUCOSE TRANSLOCASE HOMOLOG"/>
    <property type="match status" value="1"/>
</dbReference>
<accession>A0ABN6VEH7</accession>
<name>A0ABN6VEH7_9HYPH</name>
<keyword evidence="3 6" id="KW-0812">Transmembrane</keyword>
<evidence type="ECO:0000256" key="3">
    <source>
        <dbReference type="ARBA" id="ARBA00022692"/>
    </source>
</evidence>
<comment type="similarity">
    <text evidence="2">Belongs to the GtrA family.</text>
</comment>
<dbReference type="Proteomes" id="UP001317629">
    <property type="component" value="Chromosome"/>
</dbReference>
<proteinExistence type="inferred from homology"/>
<evidence type="ECO:0000256" key="4">
    <source>
        <dbReference type="ARBA" id="ARBA00022989"/>
    </source>
</evidence>
<comment type="subcellular location">
    <subcellularLocation>
        <location evidence="1">Membrane</location>
        <topology evidence="1">Multi-pass membrane protein</topology>
    </subcellularLocation>
</comment>
<keyword evidence="9" id="KW-1185">Reference proteome</keyword>
<dbReference type="PANTHER" id="PTHR38459:SF1">
    <property type="entry name" value="PROPHAGE BACTOPRENOL-LINKED GLUCOSE TRANSLOCASE HOMOLOG"/>
    <property type="match status" value="1"/>
</dbReference>
<feature type="domain" description="GtrA/DPMS transmembrane" evidence="7">
    <location>
        <begin position="8"/>
        <end position="121"/>
    </location>
</feature>
<dbReference type="EMBL" id="AP027142">
    <property type="protein sequence ID" value="BDV33984.1"/>
    <property type="molecule type" value="Genomic_DNA"/>
</dbReference>
<feature type="transmembrane region" description="Helical" evidence="6">
    <location>
        <begin position="73"/>
        <end position="90"/>
    </location>
</feature>
<feature type="transmembrane region" description="Helical" evidence="6">
    <location>
        <begin position="33"/>
        <end position="52"/>
    </location>
</feature>
<evidence type="ECO:0000313" key="9">
    <source>
        <dbReference type="Proteomes" id="UP001317629"/>
    </source>
</evidence>
<sequence length="124" mass="13269">MLRQLATYASVGVGATLVHYAILIALVEAGGWAPVPAALCGYVAGGGVAYVLNRRHTFASDRPHAEAGWRFGLVAFVGFCVTYLLMSLFVERLGAPYLPAQAVTTVLAMFVTYALNRAWTFRAG</sequence>
<evidence type="ECO:0000256" key="2">
    <source>
        <dbReference type="ARBA" id="ARBA00009399"/>
    </source>
</evidence>
<evidence type="ECO:0000256" key="6">
    <source>
        <dbReference type="SAM" id="Phobius"/>
    </source>
</evidence>
<keyword evidence="5 6" id="KW-0472">Membrane</keyword>
<evidence type="ECO:0000259" key="7">
    <source>
        <dbReference type="Pfam" id="PF04138"/>
    </source>
</evidence>
<organism evidence="8 9">
    <name type="scientific">Methylocystis iwaonis</name>
    <dbReference type="NCBI Taxonomy" id="2885079"/>
    <lineage>
        <taxon>Bacteria</taxon>
        <taxon>Pseudomonadati</taxon>
        <taxon>Pseudomonadota</taxon>
        <taxon>Alphaproteobacteria</taxon>
        <taxon>Hyphomicrobiales</taxon>
        <taxon>Methylocystaceae</taxon>
        <taxon>Methylocystis</taxon>
    </lineage>
</organism>
<dbReference type="InterPro" id="IPR007267">
    <property type="entry name" value="GtrA_DPMS_TM"/>
</dbReference>
<dbReference type="Pfam" id="PF04138">
    <property type="entry name" value="GtrA_DPMS_TM"/>
    <property type="match status" value="1"/>
</dbReference>
<gene>
    <name evidence="8" type="ORF">SS37A_15130</name>
</gene>
<reference evidence="8 9" key="1">
    <citation type="journal article" date="2023" name="Int. J. Syst. Evol. Microbiol.">
        <title>Methylocystis iwaonis sp. nov., a type II methane-oxidizing bacterium from surface soil of a rice paddy field in Japan, and emended description of the genus Methylocystis (ex Whittenbury et al. 1970) Bowman et al. 1993.</title>
        <authorList>
            <person name="Kaise H."/>
            <person name="Sawadogo J.B."/>
            <person name="Alam M.S."/>
            <person name="Ueno C."/>
            <person name="Dianou D."/>
            <person name="Shinjo R."/>
            <person name="Asakawa S."/>
        </authorList>
    </citation>
    <scope>NUCLEOTIDE SEQUENCE [LARGE SCALE GENOMIC DNA]</scope>
    <source>
        <strain evidence="8 9">SS37A-Re</strain>
    </source>
</reference>
<feature type="transmembrane region" description="Helical" evidence="6">
    <location>
        <begin position="96"/>
        <end position="115"/>
    </location>
</feature>
<protein>
    <recommendedName>
        <fullName evidence="7">GtrA/DPMS transmembrane domain-containing protein</fullName>
    </recommendedName>
</protein>